<sequence length="119" mass="13495">MAVPVYCLWNLKMKNLHPDPPYEKPIPHPKNRFMALTSNCTDMPTLFVDTHAPLDVLYDAASYRIRAVTQVLENMSMRGSVECESFILSDFALLCAIPLRDGCDVLDVIGRRLRARPSE</sequence>
<dbReference type="EMBL" id="CABVIK010000004">
    <property type="protein sequence ID" value="VVO76401.1"/>
    <property type="molecule type" value="Genomic_DNA"/>
</dbReference>
<protein>
    <recommendedName>
        <fullName evidence="3">Short-chain dehydrogenase</fullName>
    </recommendedName>
</protein>
<evidence type="ECO:0000313" key="1">
    <source>
        <dbReference type="EMBL" id="VVO76401.1"/>
    </source>
</evidence>
<accession>A0A5E7IIB0</accession>
<reference evidence="1 2" key="1">
    <citation type="submission" date="2019-09" db="EMBL/GenBank/DDBJ databases">
        <authorList>
            <person name="Chandra G."/>
            <person name="Truman W A."/>
        </authorList>
    </citation>
    <scope>NUCLEOTIDE SEQUENCE [LARGE SCALE GENOMIC DNA]</scope>
    <source>
        <strain evidence="1">PS870</strain>
    </source>
</reference>
<dbReference type="AlphaFoldDB" id="A0A5E7IIB0"/>
<evidence type="ECO:0000313" key="2">
    <source>
        <dbReference type="Proteomes" id="UP000349468"/>
    </source>
</evidence>
<evidence type="ECO:0008006" key="3">
    <source>
        <dbReference type="Google" id="ProtNLM"/>
    </source>
</evidence>
<gene>
    <name evidence="1" type="ORF">PS870_01563</name>
</gene>
<proteinExistence type="predicted"/>
<name>A0A5E7IIB0_PSEFL</name>
<organism evidence="1 2">
    <name type="scientific">Pseudomonas fluorescens</name>
    <dbReference type="NCBI Taxonomy" id="294"/>
    <lineage>
        <taxon>Bacteria</taxon>
        <taxon>Pseudomonadati</taxon>
        <taxon>Pseudomonadota</taxon>
        <taxon>Gammaproteobacteria</taxon>
        <taxon>Pseudomonadales</taxon>
        <taxon>Pseudomonadaceae</taxon>
        <taxon>Pseudomonas</taxon>
    </lineage>
</organism>
<dbReference type="Proteomes" id="UP000349468">
    <property type="component" value="Unassembled WGS sequence"/>
</dbReference>